<feature type="domain" description="Beta-lactamase-related" evidence="1">
    <location>
        <begin position="37"/>
        <end position="302"/>
    </location>
</feature>
<dbReference type="EMBL" id="CP020991">
    <property type="protein sequence ID" value="AUO18290.1"/>
    <property type="molecule type" value="Genomic_DNA"/>
</dbReference>
<dbReference type="Gene3D" id="3.40.710.10">
    <property type="entry name" value="DD-peptidase/beta-lactamase superfamily"/>
    <property type="match status" value="1"/>
</dbReference>
<accession>A0A2K9NZ39</accession>
<organism evidence="2 3">
    <name type="scientific">Monoglobus pectinilyticus</name>
    <dbReference type="NCBI Taxonomy" id="1981510"/>
    <lineage>
        <taxon>Bacteria</taxon>
        <taxon>Bacillati</taxon>
        <taxon>Bacillota</taxon>
        <taxon>Clostridia</taxon>
        <taxon>Monoglobales</taxon>
        <taxon>Monoglobaceae</taxon>
        <taxon>Monoglobus</taxon>
    </lineage>
</organism>
<dbReference type="Proteomes" id="UP000235589">
    <property type="component" value="Chromosome"/>
</dbReference>
<evidence type="ECO:0000313" key="2">
    <source>
        <dbReference type="EMBL" id="AUO18290.1"/>
    </source>
</evidence>
<dbReference type="OrthoDB" id="9773047at2"/>
<gene>
    <name evidence="2" type="ORF">B9O19_00105</name>
</gene>
<evidence type="ECO:0000259" key="1">
    <source>
        <dbReference type="Pfam" id="PF00144"/>
    </source>
</evidence>
<name>A0A2K9NZ39_9FIRM</name>
<dbReference type="PANTHER" id="PTHR43283:SF7">
    <property type="entry name" value="BETA-LACTAMASE-RELATED DOMAIN-CONTAINING PROTEIN"/>
    <property type="match status" value="1"/>
</dbReference>
<dbReference type="InterPro" id="IPR012338">
    <property type="entry name" value="Beta-lactam/transpept-like"/>
</dbReference>
<dbReference type="KEGG" id="mpec:B9O19_00105"/>
<dbReference type="PANTHER" id="PTHR43283">
    <property type="entry name" value="BETA-LACTAMASE-RELATED"/>
    <property type="match status" value="1"/>
</dbReference>
<dbReference type="GeneID" id="98061538"/>
<sequence>MNKSFYEKTSPENANINSKRIINFINRLEKEEVDMHSILIMRGNKLICEAYYNPFNSNTLHRMFSVTKSVVSMAIGALAEDGVIDLDASITKYFPEYEPEDGFYPYLIETTIRDMLSMTTPHNGTTFDKHSKNNWTESYFTKKPTHRPGTIFSYDTSASHVMAALVEKLTGLSLLDYLRTKGLTKVGFSNESYCITDGCGVSQGGSGMMAYPKDLLLLAKLAIDYGKIDNIQILPEKYLREATSYKVANFVKGSFLAEMQGYGYQFWMTKNNGFMMYGMAGQLALCFPDKDLILVTTADTTDRKGGVQQIIDAFFDEVYSYIDEENEFDKDSYLKLCEISDNCSLKPLKNNISVELDKTYEFFDDNSLEISNVRIITSVSGGKIILDNTYGSQIIKFGFNSFLDGNFSHYDCPYIASGCWADKNTLVVKANLIGECIGKVIMQFSFKKDGAVTIFSRKTEEILFSEYSGFAQSN</sequence>
<dbReference type="RefSeq" id="WP_102364641.1">
    <property type="nucleotide sequence ID" value="NZ_CP020991.1"/>
</dbReference>
<dbReference type="InterPro" id="IPR001466">
    <property type="entry name" value="Beta-lactam-related"/>
</dbReference>
<dbReference type="AlphaFoldDB" id="A0A2K9NZ39"/>
<protein>
    <submittedName>
        <fullName evidence="2">Beta-lactamase</fullName>
    </submittedName>
</protein>
<reference evidence="2 3" key="1">
    <citation type="submission" date="2017-04" db="EMBL/GenBank/DDBJ databases">
        <title>Monoglobus pectinilyticus 14 draft genome.</title>
        <authorList>
            <person name="Kim C."/>
            <person name="Rosendale D.I."/>
            <person name="Kelly W.J."/>
            <person name="Tannock G.W."/>
            <person name="Patchett M.L."/>
            <person name="Jordens J.Z."/>
        </authorList>
    </citation>
    <scope>NUCLEOTIDE SEQUENCE [LARGE SCALE GENOMIC DNA]</scope>
    <source>
        <strain evidence="2 3">14</strain>
    </source>
</reference>
<proteinExistence type="predicted"/>
<dbReference type="Pfam" id="PF00144">
    <property type="entry name" value="Beta-lactamase"/>
    <property type="match status" value="1"/>
</dbReference>
<dbReference type="InterPro" id="IPR050789">
    <property type="entry name" value="Diverse_Enzym_Activities"/>
</dbReference>
<evidence type="ECO:0000313" key="3">
    <source>
        <dbReference type="Proteomes" id="UP000235589"/>
    </source>
</evidence>
<keyword evidence="3" id="KW-1185">Reference proteome</keyword>
<dbReference type="SUPFAM" id="SSF56601">
    <property type="entry name" value="beta-lactamase/transpeptidase-like"/>
    <property type="match status" value="1"/>
</dbReference>